<name>A0AAD8RGH9_LOLMU</name>
<dbReference type="InterPro" id="IPR000209">
    <property type="entry name" value="Peptidase_S8/S53_dom"/>
</dbReference>
<proteinExistence type="inferred from homology"/>
<dbReference type="InterPro" id="IPR036047">
    <property type="entry name" value="F-box-like_dom_sf"/>
</dbReference>
<dbReference type="InterPro" id="IPR010259">
    <property type="entry name" value="S8pro/Inhibitor_I9"/>
</dbReference>
<evidence type="ECO:0000259" key="9">
    <source>
        <dbReference type="Pfam" id="PF00646"/>
    </source>
</evidence>
<dbReference type="CDD" id="cd04852">
    <property type="entry name" value="Peptidases_S8_3"/>
    <property type="match status" value="1"/>
</dbReference>
<evidence type="ECO:0000256" key="1">
    <source>
        <dbReference type="ARBA" id="ARBA00011073"/>
    </source>
</evidence>
<evidence type="ECO:0000259" key="14">
    <source>
        <dbReference type="Pfam" id="PF23635"/>
    </source>
</evidence>
<keyword evidence="5 7" id="KW-0720">Serine protease</keyword>
<evidence type="ECO:0000256" key="6">
    <source>
        <dbReference type="PIRSR" id="PIRSR615500-1"/>
    </source>
</evidence>
<dbReference type="PROSITE" id="PS00138">
    <property type="entry name" value="SUBTILASE_SER"/>
    <property type="match status" value="1"/>
</dbReference>
<organism evidence="15 16">
    <name type="scientific">Lolium multiflorum</name>
    <name type="common">Italian ryegrass</name>
    <name type="synonym">Lolium perenne subsp. multiflorum</name>
    <dbReference type="NCBI Taxonomy" id="4521"/>
    <lineage>
        <taxon>Eukaryota</taxon>
        <taxon>Viridiplantae</taxon>
        <taxon>Streptophyta</taxon>
        <taxon>Embryophyta</taxon>
        <taxon>Tracheophyta</taxon>
        <taxon>Spermatophyta</taxon>
        <taxon>Magnoliopsida</taxon>
        <taxon>Liliopsida</taxon>
        <taxon>Poales</taxon>
        <taxon>Poaceae</taxon>
        <taxon>BOP clade</taxon>
        <taxon>Pooideae</taxon>
        <taxon>Poodae</taxon>
        <taxon>Poeae</taxon>
        <taxon>Poeae Chloroplast Group 2 (Poeae type)</taxon>
        <taxon>Loliodinae</taxon>
        <taxon>Loliinae</taxon>
        <taxon>Lolium</taxon>
    </lineage>
</organism>
<dbReference type="Gene3D" id="1.20.1280.50">
    <property type="match status" value="1"/>
</dbReference>
<evidence type="ECO:0000256" key="7">
    <source>
        <dbReference type="PROSITE-ProRule" id="PRU01240"/>
    </source>
</evidence>
<feature type="domain" description="Endonuclease/exonuclease/phosphatase" evidence="11">
    <location>
        <begin position="367"/>
        <end position="485"/>
    </location>
</feature>
<keyword evidence="2 7" id="KW-0645">Protease</keyword>
<dbReference type="FunFam" id="3.50.30.30:FF:000005">
    <property type="entry name" value="subtilisin-like protease SBT1.5"/>
    <property type="match status" value="1"/>
</dbReference>
<feature type="active site" description="Charge relay system" evidence="6 7">
    <location>
        <position position="1069"/>
    </location>
</feature>
<dbReference type="InterPro" id="IPR034197">
    <property type="entry name" value="Peptidases_S8_3"/>
</dbReference>
<dbReference type="Pfam" id="PF03372">
    <property type="entry name" value="Exo_endo_phos"/>
    <property type="match status" value="1"/>
</dbReference>
<comment type="similarity">
    <text evidence="1 7">Belongs to the peptidase S8 family.</text>
</comment>
<keyword evidence="3" id="KW-0732">Signal</keyword>
<evidence type="ECO:0000259" key="11">
    <source>
        <dbReference type="Pfam" id="PF03372"/>
    </source>
</evidence>
<evidence type="ECO:0000256" key="4">
    <source>
        <dbReference type="ARBA" id="ARBA00022801"/>
    </source>
</evidence>
<feature type="domain" description="F-box" evidence="9">
    <location>
        <begin position="19"/>
        <end position="56"/>
    </location>
</feature>
<dbReference type="EMBL" id="JAUUTY010000006">
    <property type="protein sequence ID" value="KAK1620410.1"/>
    <property type="molecule type" value="Genomic_DNA"/>
</dbReference>
<dbReference type="Pfam" id="PF05922">
    <property type="entry name" value="Inhibitor_I9"/>
    <property type="match status" value="1"/>
</dbReference>
<dbReference type="PROSITE" id="PS51892">
    <property type="entry name" value="SUBTILASE"/>
    <property type="match status" value="1"/>
</dbReference>
<dbReference type="InterPro" id="IPR003137">
    <property type="entry name" value="PA_domain"/>
</dbReference>
<dbReference type="Pfam" id="PF00646">
    <property type="entry name" value="F-box"/>
    <property type="match status" value="1"/>
</dbReference>
<evidence type="ECO:0000313" key="16">
    <source>
        <dbReference type="Proteomes" id="UP001231189"/>
    </source>
</evidence>
<dbReference type="InterPro" id="IPR036691">
    <property type="entry name" value="Endo/exonu/phosph_ase_sf"/>
</dbReference>
<dbReference type="SUPFAM" id="SSF56219">
    <property type="entry name" value="DNase I-like"/>
    <property type="match status" value="1"/>
</dbReference>
<dbReference type="Gene3D" id="2.60.40.2310">
    <property type="match status" value="1"/>
</dbReference>
<evidence type="ECO:0000259" key="8">
    <source>
        <dbReference type="Pfam" id="PF00082"/>
    </source>
</evidence>
<feature type="domain" description="PA" evidence="10">
    <location>
        <begin position="1226"/>
        <end position="1310"/>
    </location>
</feature>
<dbReference type="Pfam" id="PF00082">
    <property type="entry name" value="Peptidase_S8"/>
    <property type="match status" value="1"/>
</dbReference>
<accession>A0AAD8RGH9</accession>
<dbReference type="CDD" id="cd02120">
    <property type="entry name" value="PA_subtilisin_like"/>
    <property type="match status" value="1"/>
</dbReference>
<protein>
    <submittedName>
        <fullName evidence="15">Uncharacterized protein</fullName>
    </submittedName>
</protein>
<keyword evidence="16" id="KW-1185">Reference proteome</keyword>
<dbReference type="InterPro" id="IPR023828">
    <property type="entry name" value="Peptidase_S8_Ser-AS"/>
</dbReference>
<dbReference type="InterPro" id="IPR015500">
    <property type="entry name" value="Peptidase_S8_subtilisin-rel"/>
</dbReference>
<dbReference type="Pfam" id="PF02225">
    <property type="entry name" value="PA"/>
    <property type="match status" value="1"/>
</dbReference>
<dbReference type="InterPro" id="IPR001810">
    <property type="entry name" value="F-box_dom"/>
</dbReference>
<dbReference type="InterPro" id="IPR037045">
    <property type="entry name" value="S8pro/Inhibitor_I9_sf"/>
</dbReference>
<dbReference type="GO" id="GO:0006508">
    <property type="term" value="P:proteolysis"/>
    <property type="evidence" value="ECO:0007669"/>
    <property type="project" value="UniProtKB-KW"/>
</dbReference>
<dbReference type="Pfam" id="PF17766">
    <property type="entry name" value="fn3_6"/>
    <property type="match status" value="1"/>
</dbReference>
<dbReference type="SUPFAM" id="SSF81383">
    <property type="entry name" value="F-box domain"/>
    <property type="match status" value="1"/>
</dbReference>
<evidence type="ECO:0000259" key="13">
    <source>
        <dbReference type="Pfam" id="PF17766"/>
    </source>
</evidence>
<feature type="domain" description="F-box protein AT5G49610-like beta-propeller" evidence="14">
    <location>
        <begin position="110"/>
        <end position="302"/>
    </location>
</feature>
<sequence>MAASLRRPHSPATGPLDDDDLLREVLLRLPPQPSSLPRVSAVCKRWRHLVSDAGFCRRFRFHHRRNPPLLGFFDKYNRLPFLPTLKAPDRVPPGRFSLQRDDGDHFVSLGCRHGLLLIFLIKRLQVLVWDPVTGDQHRVAIPPEIAACAEKTVINGAVFRASGDVHFQVVLVMAAGDYNNRRRAFACAYSSETGLWGDLISTPITSEELFPEAAVMVGNSLYWLLDVGILEFDFERQRLAVIQVPVLDISVDDFTITRAEGGGLGFLILSDFTAQLWNRKTDCNGVAAWVLARTIELDKLLSLNPDEKRGPPRIIGFAECNNVVFMRKVSGIFMIQLDSLLKFKKFPQTNIMFCHPFESVYASAVRRRVDVLCVQETKWKGQKVKEVDDTGFKLWYTGTTSNKNGVGILVNKSLRDGVVDVKMQGDRMILVKLVVGDLVLNVISAYAPQVGHNESTKREFWEGLEDLVRRVPIGEKLFIGGDLNGHVGTSNTGFERVHGGFGYGIRNQEGEDVLSFALAYDMVVANTLFRKRESHLVTFSSGLHSSQIDFVLSRREDRRACIDCKRGKRAKVARTKWWKLKGEASQAFRERVIKEGPWEEGGDANMMWTSMATCLRKVAVEEFGVTKGSRREAKDTWWWNDEVQKVIREKKDCFRCLYLDRSAANMEKYKVAKKAAKRAVSEARGRAYEDLYQRLNTKEGERDIYKMAKFRERKTRDVNEVKCIKDGDDQLLVKDEAIKRRWREYFDNLYNGEAESSTIELDDSFDDTSMCFVRRIQESEVKEALRRMKGGKAMGPDDPGNCSALCRPWPPELRLLIATPSQSQHTANILLHSKGSMELTRLPLVALFILIAVAIAGTANVATATEVEVQTTEAVSSYIVHVAPEHAPTLPRRGLLTTGVYGSFLRDHIPVELSLSNSDDQAPRVLYSYAHAATGFAARLTRRQAAHLASARSVLAVVPDVMQELHTTLSPSFLGLSSSSGLLPASNGASDVVIGIIDTGVYPVGRASFAADTSLPPPPRKFRGRCVSTPEFNGSAVCNGKIVGAKFFRAGRGALGAKDSMSPLDTEGHGTHLASTAAGSAAADASLYGYGEGRAVGVAPGARIAVYKACWHGCASSDVLAAFDEAIADGVDVISASLGTLKARKFYKDTTAVGAFNAVRKGIVVAASAGNSGPGESTVVNVAPWFLTVGASTINREFPADVILGNGEIFTGTSLYAGQPLGATKIPLVYGGDVGSNTCEAGKLDPAMVTGKIVLCDPGVNGRTEKGYAVKLAGGAGAVLGSEESQGGQARSSAHILPVSAVTFADAEKIKKYLKTKASPVATIVFRGTVVGGSPPSPRMASFSSRGPSRLVAEILKPDVTAPGVDILAAWTGAASPSLLDSDARRVPFNIMSGTSISCPQVSGIAALLRQAKPKWSPAAIKSALMTTAYNVDNAGGVIGDMSTGKASTPFARGAGHVDPNRAVDPGLVYDAGTEDYVTFLCALGYTAEQLAVFGSSANCSARTGASVGDLNYPAFSAVLGSDRRAVTQRRTVRNVGSNVRATYTAKITSPAGVLVTVKPRKLAFSATQEKQDYAITFAQLPSANVTVKHTFGSIVWSDGKHTVTSPIAVTWPVSQVADM</sequence>
<reference evidence="15" key="1">
    <citation type="submission" date="2023-07" db="EMBL/GenBank/DDBJ databases">
        <title>A chromosome-level genome assembly of Lolium multiflorum.</title>
        <authorList>
            <person name="Chen Y."/>
            <person name="Copetti D."/>
            <person name="Kolliker R."/>
            <person name="Studer B."/>
        </authorList>
    </citation>
    <scope>NUCLEOTIDE SEQUENCE</scope>
    <source>
        <strain evidence="15">02402/16</strain>
        <tissue evidence="15">Leaf</tissue>
    </source>
</reference>
<comment type="caution">
    <text evidence="15">The sequence shown here is derived from an EMBL/GenBank/DDBJ whole genome shotgun (WGS) entry which is preliminary data.</text>
</comment>
<dbReference type="SUPFAM" id="SSF52743">
    <property type="entry name" value="Subtilisin-like"/>
    <property type="match status" value="1"/>
</dbReference>
<dbReference type="Gene3D" id="3.30.70.80">
    <property type="entry name" value="Peptidase S8 propeptide/proteinase inhibitor I9"/>
    <property type="match status" value="1"/>
</dbReference>
<dbReference type="FunFam" id="3.40.50.200:FF:000006">
    <property type="entry name" value="Subtilisin-like protease SBT1.5"/>
    <property type="match status" value="1"/>
</dbReference>
<gene>
    <name evidence="15" type="ORF">QYE76_025927</name>
</gene>
<feature type="domain" description="Inhibitor I9" evidence="12">
    <location>
        <begin position="901"/>
        <end position="966"/>
    </location>
</feature>
<dbReference type="FunFam" id="2.60.40.2310:FF:000001">
    <property type="entry name" value="Subtilisin-like protease SBT1.5"/>
    <property type="match status" value="1"/>
</dbReference>
<evidence type="ECO:0000313" key="15">
    <source>
        <dbReference type="EMBL" id="KAK1620410.1"/>
    </source>
</evidence>
<dbReference type="Gene3D" id="3.40.50.200">
    <property type="entry name" value="Peptidase S8/S53 domain"/>
    <property type="match status" value="1"/>
</dbReference>
<dbReference type="InterPro" id="IPR036852">
    <property type="entry name" value="Peptidase_S8/S53_dom_sf"/>
</dbReference>
<dbReference type="Gene3D" id="3.60.10.10">
    <property type="entry name" value="Endonuclease/exonuclease/phosphatase"/>
    <property type="match status" value="1"/>
</dbReference>
<evidence type="ECO:0000259" key="10">
    <source>
        <dbReference type="Pfam" id="PF02225"/>
    </source>
</evidence>
<feature type="active site" description="Charge relay system" evidence="6 7">
    <location>
        <position position="998"/>
    </location>
</feature>
<evidence type="ECO:0000256" key="3">
    <source>
        <dbReference type="ARBA" id="ARBA00022729"/>
    </source>
</evidence>
<keyword evidence="4 7" id="KW-0378">Hydrolase</keyword>
<evidence type="ECO:0000256" key="5">
    <source>
        <dbReference type="ARBA" id="ARBA00022825"/>
    </source>
</evidence>
<dbReference type="GO" id="GO:0004252">
    <property type="term" value="F:serine-type endopeptidase activity"/>
    <property type="evidence" value="ECO:0007669"/>
    <property type="project" value="UniProtKB-UniRule"/>
</dbReference>
<dbReference type="InterPro" id="IPR056594">
    <property type="entry name" value="AT5G49610-like_b-prop"/>
</dbReference>
<dbReference type="PANTHER" id="PTHR10795">
    <property type="entry name" value="PROPROTEIN CONVERTASE SUBTILISIN/KEXIN"/>
    <property type="match status" value="1"/>
</dbReference>
<evidence type="ECO:0000259" key="12">
    <source>
        <dbReference type="Pfam" id="PF05922"/>
    </source>
</evidence>
<dbReference type="Pfam" id="PF23635">
    <property type="entry name" value="Beta-prop_AT5G49610-like"/>
    <property type="match status" value="1"/>
</dbReference>
<dbReference type="InterPro" id="IPR041469">
    <property type="entry name" value="Subtilisin-like_FN3"/>
</dbReference>
<dbReference type="InterPro" id="IPR005135">
    <property type="entry name" value="Endo/exonuclease/phosphatase"/>
</dbReference>
<dbReference type="Proteomes" id="UP001231189">
    <property type="component" value="Unassembled WGS sequence"/>
</dbReference>
<evidence type="ECO:0000256" key="2">
    <source>
        <dbReference type="ARBA" id="ARBA00022670"/>
    </source>
</evidence>
<dbReference type="CDD" id="cd09076">
    <property type="entry name" value="L1-EN"/>
    <property type="match status" value="1"/>
</dbReference>
<dbReference type="PRINTS" id="PR00723">
    <property type="entry name" value="SUBTILISIN"/>
</dbReference>
<feature type="active site" description="Charge relay system" evidence="6 7">
    <location>
        <position position="1396"/>
    </location>
</feature>
<dbReference type="Gene3D" id="3.50.30.30">
    <property type="match status" value="1"/>
</dbReference>
<feature type="domain" description="Peptidase S8/S53" evidence="8">
    <location>
        <begin position="991"/>
        <end position="1433"/>
    </location>
</feature>
<feature type="domain" description="Subtilisin-like protease fibronectin type-III" evidence="13">
    <location>
        <begin position="1510"/>
        <end position="1610"/>
    </location>
</feature>
<dbReference type="InterPro" id="IPR045051">
    <property type="entry name" value="SBT"/>
</dbReference>